<dbReference type="EMBL" id="JACHGZ010000002">
    <property type="protein sequence ID" value="MBB5148012.1"/>
    <property type="molecule type" value="Genomic_DNA"/>
</dbReference>
<evidence type="ECO:0000313" key="2">
    <source>
        <dbReference type="EMBL" id="MBB5148012.1"/>
    </source>
</evidence>
<proteinExistence type="predicted"/>
<accession>A0A840PTE0</accession>
<keyword evidence="3" id="KW-1185">Reference proteome</keyword>
<gene>
    <name evidence="2" type="ORF">HNR36_000394</name>
</gene>
<dbReference type="RefSeq" id="WP_168411890.1">
    <property type="nucleotide sequence ID" value="NZ_JAAXPW010000002.1"/>
</dbReference>
<feature type="transmembrane region" description="Helical" evidence="1">
    <location>
        <begin position="12"/>
        <end position="29"/>
    </location>
</feature>
<keyword evidence="1" id="KW-1133">Transmembrane helix</keyword>
<name>A0A840PTE0_URETH</name>
<protein>
    <submittedName>
        <fullName evidence="2">Uncharacterized protein</fullName>
    </submittedName>
</protein>
<dbReference type="Proteomes" id="UP000557217">
    <property type="component" value="Unassembled WGS sequence"/>
</dbReference>
<dbReference type="AlphaFoldDB" id="A0A840PTE0"/>
<keyword evidence="1" id="KW-0812">Transmembrane</keyword>
<evidence type="ECO:0000313" key="3">
    <source>
        <dbReference type="Proteomes" id="UP000557217"/>
    </source>
</evidence>
<organism evidence="2 3">
    <name type="scientific">Ureibacillus thermosphaericus</name>
    <dbReference type="NCBI Taxonomy" id="51173"/>
    <lineage>
        <taxon>Bacteria</taxon>
        <taxon>Bacillati</taxon>
        <taxon>Bacillota</taxon>
        <taxon>Bacilli</taxon>
        <taxon>Bacillales</taxon>
        <taxon>Caryophanaceae</taxon>
        <taxon>Ureibacillus</taxon>
    </lineage>
</organism>
<sequence>MMKKGRGHKIRIWFMISFVFLSTFLPYMPTLPTIIANAAMITPPDSSVDENTLLTLNPSLDGKTHWYYDGLVTVVNQDSGNTLGKVRRYRASDGSITRLMVSGELAGDQWVDVLAESPNQVFAELRDNYTYYWFQPPYPKTGFGQYKFSDLLDVAGYEYSTSGNTIYISNTSNPKVTKFNIVEQPTTTGCYPSSSTITIEFEVEEYMPISNKLHNVQIFGWWDGADNPFLIYSKSDVNASGGRFSDKVTVELATLPGTLKLFMRASDGAYRVDQDSKAQNVSLPVAYPIAEKLVICSELDTPSDGGSIPMYDWTENTLLDSDGLGPDPLARSNSQMANHLGQRPWFGPLRYPTIYHGHVDDGATPLQDVNNYHNVEGRFGMHKAFIYKKPFYYIMGPVDVDFATPYGPVHPSVETETYNVQLVSMFSEKDVEDMFNGNPEYVLNKTPTYNIKTYTEQALGTYYYIRDLAAYSGGEASNNCTDINDTCLEIYRTDYPDITTFTLRNTNDYSAPNKPIFMDFAGFEYVANDRFGEIRNWVDYTLEVVEGPSIVGQKVEGRLITNKAIDNAEKPHMNRYDGSYISPSALTKVTPTAEGTYKVQLTITDAVMRTTTATITFMIGPNGGPGAPDGGGEYGSCAVNITTNATQTIQSSPADISPVFEISSII</sequence>
<evidence type="ECO:0000256" key="1">
    <source>
        <dbReference type="SAM" id="Phobius"/>
    </source>
</evidence>
<keyword evidence="1" id="KW-0472">Membrane</keyword>
<comment type="caution">
    <text evidence="2">The sequence shown here is derived from an EMBL/GenBank/DDBJ whole genome shotgun (WGS) entry which is preliminary data.</text>
</comment>
<reference evidence="2 3" key="1">
    <citation type="submission" date="2020-08" db="EMBL/GenBank/DDBJ databases">
        <title>Genomic Encyclopedia of Type Strains, Phase IV (KMG-IV): sequencing the most valuable type-strain genomes for metagenomic binning, comparative biology and taxonomic classification.</title>
        <authorList>
            <person name="Goeker M."/>
        </authorList>
    </citation>
    <scope>NUCLEOTIDE SEQUENCE [LARGE SCALE GENOMIC DNA]</scope>
    <source>
        <strain evidence="2 3">DSM 10633</strain>
    </source>
</reference>